<gene>
    <name evidence="10" type="ORF">GCM10023091_22410</name>
</gene>
<keyword evidence="5 8" id="KW-0732">Signal</keyword>
<dbReference type="Pfam" id="PF13715">
    <property type="entry name" value="CarbopepD_reg_2"/>
    <property type="match status" value="1"/>
</dbReference>
<dbReference type="InterPro" id="IPR036942">
    <property type="entry name" value="Beta-barrel_TonB_sf"/>
</dbReference>
<dbReference type="Proteomes" id="UP001501508">
    <property type="component" value="Unassembled WGS sequence"/>
</dbReference>
<dbReference type="InterPro" id="IPR037066">
    <property type="entry name" value="Plug_dom_sf"/>
</dbReference>
<dbReference type="RefSeq" id="WP_345028914.1">
    <property type="nucleotide sequence ID" value="NZ_BAABEY010000022.1"/>
</dbReference>
<evidence type="ECO:0000256" key="4">
    <source>
        <dbReference type="ARBA" id="ARBA00022692"/>
    </source>
</evidence>
<sequence>MQYLFIFSLLMAAAPILGQSVNGKVHTEENQQKTPLVGANVFWKGTTIGVMTNVDGAFSIPVAPETRQLIISFVGYRNDTLLVDDLLKVLDITLKEDQTLSEVTVRGNAGMLDRLSPLHTEIIDTRTLEKAACCNLSESFETNASVSVSFSDAVTGSKQIQMLGLSGNYIQTNTENIPFVRGLATTFGLNYIPGTWVQSIDVNKGVGSVVNGYESMTGQINVELKKPDGPEQLYLNTYVNHFGRGEVNLNLARQLNEKWSTGFLSHASTLRNRVDGNGDNFLDMPLYTQISGLNRWKYQSDNMMAQFGVNALHENRLGGEMNFRPAMKLTREAYGFGTNVNRAGAFAKIARLYPHKPYQGLGLILNASYHDQDSYLGLTRYDATQKSLYGNLIYQNIIGNTQHSYRTGVSYMLDNYREVFKDTLMRRTESVPGAFFEYTYNYIDKFVAVLGSRLDAHNLYGLQFIPRAHLKYGIDNHTVLRLAGGKGFRVANPLAENYGNLVSSRRVIFRETLQPEVSWNYGISLSRDLHLNEMKASVVVDFFRTHFENQLVADMEDHRYLYFYNLNGKAFANSFQAEFNLVPVKRLEFKLAYRFFDNKQSITTATGETQLLPRMMVSRDRVLFNTAYALPYDKWKFDLTVQWNGQKRMPMTAREHAQPETGIMPVYMAPDFFNVNAQITRTFPKWDLYLGGENLTGFRQMNPIVEAQNPFGPNFDAGMAWGPVVGRMIYAGLRFKIGE</sequence>
<dbReference type="InterPro" id="IPR012910">
    <property type="entry name" value="Plug_dom"/>
</dbReference>
<protein>
    <submittedName>
        <fullName evidence="10">TonB-dependent receptor</fullName>
    </submittedName>
</protein>
<feature type="chain" id="PRO_5047323232" evidence="8">
    <location>
        <begin position="19"/>
        <end position="739"/>
    </location>
</feature>
<keyword evidence="7" id="KW-0998">Cell outer membrane</keyword>
<evidence type="ECO:0000256" key="5">
    <source>
        <dbReference type="ARBA" id="ARBA00022729"/>
    </source>
</evidence>
<organism evidence="10 11">
    <name type="scientific">Ravibacter arvi</name>
    <dbReference type="NCBI Taxonomy" id="2051041"/>
    <lineage>
        <taxon>Bacteria</taxon>
        <taxon>Pseudomonadati</taxon>
        <taxon>Bacteroidota</taxon>
        <taxon>Cytophagia</taxon>
        <taxon>Cytophagales</taxon>
        <taxon>Spirosomataceae</taxon>
        <taxon>Ravibacter</taxon>
    </lineage>
</organism>
<keyword evidence="6" id="KW-0472">Membrane</keyword>
<feature type="signal peptide" evidence="8">
    <location>
        <begin position="1"/>
        <end position="18"/>
    </location>
</feature>
<reference evidence="11" key="1">
    <citation type="journal article" date="2019" name="Int. J. Syst. Evol. Microbiol.">
        <title>The Global Catalogue of Microorganisms (GCM) 10K type strain sequencing project: providing services to taxonomists for standard genome sequencing and annotation.</title>
        <authorList>
            <consortium name="The Broad Institute Genomics Platform"/>
            <consortium name="The Broad Institute Genome Sequencing Center for Infectious Disease"/>
            <person name="Wu L."/>
            <person name="Ma J."/>
        </authorList>
    </citation>
    <scope>NUCLEOTIDE SEQUENCE [LARGE SCALE GENOMIC DNA]</scope>
    <source>
        <strain evidence="11">JCM 31920</strain>
    </source>
</reference>
<evidence type="ECO:0000256" key="2">
    <source>
        <dbReference type="ARBA" id="ARBA00022448"/>
    </source>
</evidence>
<evidence type="ECO:0000256" key="6">
    <source>
        <dbReference type="ARBA" id="ARBA00023136"/>
    </source>
</evidence>
<dbReference type="SUPFAM" id="SSF49464">
    <property type="entry name" value="Carboxypeptidase regulatory domain-like"/>
    <property type="match status" value="1"/>
</dbReference>
<evidence type="ECO:0000256" key="7">
    <source>
        <dbReference type="ARBA" id="ARBA00023237"/>
    </source>
</evidence>
<dbReference type="Gene3D" id="2.170.130.10">
    <property type="entry name" value="TonB-dependent receptor, plug domain"/>
    <property type="match status" value="1"/>
</dbReference>
<feature type="domain" description="TonB-dependent receptor plug" evidence="9">
    <location>
        <begin position="117"/>
        <end position="218"/>
    </location>
</feature>
<evidence type="ECO:0000313" key="10">
    <source>
        <dbReference type="EMBL" id="GAA4439747.1"/>
    </source>
</evidence>
<dbReference type="Pfam" id="PF07715">
    <property type="entry name" value="Plug"/>
    <property type="match status" value="1"/>
</dbReference>
<keyword evidence="3" id="KW-1134">Transmembrane beta strand</keyword>
<name>A0ABP8LYK8_9BACT</name>
<evidence type="ECO:0000313" key="11">
    <source>
        <dbReference type="Proteomes" id="UP001501508"/>
    </source>
</evidence>
<dbReference type="InterPro" id="IPR008969">
    <property type="entry name" value="CarboxyPept-like_regulatory"/>
</dbReference>
<evidence type="ECO:0000256" key="3">
    <source>
        <dbReference type="ARBA" id="ARBA00022452"/>
    </source>
</evidence>
<keyword evidence="11" id="KW-1185">Reference proteome</keyword>
<accession>A0ABP8LYK8</accession>
<dbReference type="SUPFAM" id="SSF56935">
    <property type="entry name" value="Porins"/>
    <property type="match status" value="1"/>
</dbReference>
<keyword evidence="4" id="KW-0812">Transmembrane</keyword>
<keyword evidence="10" id="KW-0675">Receptor</keyword>
<evidence type="ECO:0000256" key="8">
    <source>
        <dbReference type="SAM" id="SignalP"/>
    </source>
</evidence>
<dbReference type="PANTHER" id="PTHR30069:SF29">
    <property type="entry name" value="HEMOGLOBIN AND HEMOGLOBIN-HAPTOGLOBIN-BINDING PROTEIN 1-RELATED"/>
    <property type="match status" value="1"/>
</dbReference>
<dbReference type="InterPro" id="IPR039426">
    <property type="entry name" value="TonB-dep_rcpt-like"/>
</dbReference>
<comment type="caution">
    <text evidence="10">The sequence shown here is derived from an EMBL/GenBank/DDBJ whole genome shotgun (WGS) entry which is preliminary data.</text>
</comment>
<dbReference type="PANTHER" id="PTHR30069">
    <property type="entry name" value="TONB-DEPENDENT OUTER MEMBRANE RECEPTOR"/>
    <property type="match status" value="1"/>
</dbReference>
<proteinExistence type="predicted"/>
<evidence type="ECO:0000259" key="9">
    <source>
        <dbReference type="Pfam" id="PF07715"/>
    </source>
</evidence>
<evidence type="ECO:0000256" key="1">
    <source>
        <dbReference type="ARBA" id="ARBA00004571"/>
    </source>
</evidence>
<keyword evidence="2" id="KW-0813">Transport</keyword>
<dbReference type="EMBL" id="BAABEY010000022">
    <property type="protein sequence ID" value="GAA4439747.1"/>
    <property type="molecule type" value="Genomic_DNA"/>
</dbReference>
<dbReference type="Gene3D" id="2.60.40.1120">
    <property type="entry name" value="Carboxypeptidase-like, regulatory domain"/>
    <property type="match status" value="1"/>
</dbReference>
<dbReference type="Gene3D" id="2.40.170.20">
    <property type="entry name" value="TonB-dependent receptor, beta-barrel domain"/>
    <property type="match status" value="1"/>
</dbReference>
<comment type="subcellular location">
    <subcellularLocation>
        <location evidence="1">Cell outer membrane</location>
        <topology evidence="1">Multi-pass membrane protein</topology>
    </subcellularLocation>
</comment>